<protein>
    <recommendedName>
        <fullName evidence="1">non-specific serine/threonine protein kinase</fullName>
        <ecNumber evidence="1">2.7.11.1</ecNumber>
    </recommendedName>
</protein>
<gene>
    <name evidence="12" type="ORF">BJ508DRAFT_419697</name>
</gene>
<dbReference type="InterPro" id="IPR011009">
    <property type="entry name" value="Kinase-like_dom_sf"/>
</dbReference>
<keyword evidence="2" id="KW-0723">Serine/threonine-protein kinase</keyword>
<keyword evidence="3" id="KW-0808">Transferase</keyword>
<dbReference type="GO" id="GO:0005829">
    <property type="term" value="C:cytosol"/>
    <property type="evidence" value="ECO:0007669"/>
    <property type="project" value="TreeGrafter"/>
</dbReference>
<feature type="compositionally biased region" description="Basic and acidic residues" evidence="10">
    <location>
        <begin position="760"/>
        <end position="778"/>
    </location>
</feature>
<evidence type="ECO:0000256" key="1">
    <source>
        <dbReference type="ARBA" id="ARBA00012513"/>
    </source>
</evidence>
<dbReference type="STRING" id="1160509.A0A3N4HC81"/>
<evidence type="ECO:0000256" key="7">
    <source>
        <dbReference type="ARBA" id="ARBA00047899"/>
    </source>
</evidence>
<feature type="compositionally biased region" description="Low complexity" evidence="10">
    <location>
        <begin position="368"/>
        <end position="391"/>
    </location>
</feature>
<evidence type="ECO:0000256" key="4">
    <source>
        <dbReference type="ARBA" id="ARBA00022741"/>
    </source>
</evidence>
<evidence type="ECO:0000256" key="8">
    <source>
        <dbReference type="ARBA" id="ARBA00048679"/>
    </source>
</evidence>
<feature type="domain" description="Protein kinase" evidence="11">
    <location>
        <begin position="404"/>
        <end position="721"/>
    </location>
</feature>
<feature type="binding site" evidence="9">
    <location>
        <position position="433"/>
    </location>
    <ligand>
        <name>ATP</name>
        <dbReference type="ChEBI" id="CHEBI:30616"/>
    </ligand>
</feature>
<evidence type="ECO:0000256" key="5">
    <source>
        <dbReference type="ARBA" id="ARBA00022777"/>
    </source>
</evidence>
<dbReference type="InterPro" id="IPR008271">
    <property type="entry name" value="Ser/Thr_kinase_AS"/>
</dbReference>
<evidence type="ECO:0000259" key="11">
    <source>
        <dbReference type="PROSITE" id="PS50011"/>
    </source>
</evidence>
<name>A0A3N4HC81_ASCIM</name>
<dbReference type="SUPFAM" id="SSF56112">
    <property type="entry name" value="Protein kinase-like (PK-like)"/>
    <property type="match status" value="1"/>
</dbReference>
<evidence type="ECO:0000256" key="10">
    <source>
        <dbReference type="SAM" id="MobiDB-lite"/>
    </source>
</evidence>
<dbReference type="PANTHER" id="PTHR24343">
    <property type="entry name" value="SERINE/THREONINE KINASE"/>
    <property type="match status" value="1"/>
</dbReference>
<feature type="compositionally biased region" description="Low complexity" evidence="10">
    <location>
        <begin position="337"/>
        <end position="349"/>
    </location>
</feature>
<dbReference type="Pfam" id="PF00069">
    <property type="entry name" value="Pkinase"/>
    <property type="match status" value="1"/>
</dbReference>
<feature type="compositionally biased region" description="Polar residues" evidence="10">
    <location>
        <begin position="235"/>
        <end position="254"/>
    </location>
</feature>
<evidence type="ECO:0000256" key="2">
    <source>
        <dbReference type="ARBA" id="ARBA00022527"/>
    </source>
</evidence>
<dbReference type="EMBL" id="ML119886">
    <property type="protein sequence ID" value="RPA72002.1"/>
    <property type="molecule type" value="Genomic_DNA"/>
</dbReference>
<comment type="catalytic activity">
    <reaction evidence="8">
        <text>L-seryl-[protein] + ATP = O-phospho-L-seryl-[protein] + ADP + H(+)</text>
        <dbReference type="Rhea" id="RHEA:17989"/>
        <dbReference type="Rhea" id="RHEA-COMP:9863"/>
        <dbReference type="Rhea" id="RHEA-COMP:11604"/>
        <dbReference type="ChEBI" id="CHEBI:15378"/>
        <dbReference type="ChEBI" id="CHEBI:29999"/>
        <dbReference type="ChEBI" id="CHEBI:30616"/>
        <dbReference type="ChEBI" id="CHEBI:83421"/>
        <dbReference type="ChEBI" id="CHEBI:456216"/>
        <dbReference type="EC" id="2.7.11.1"/>
    </reaction>
</comment>
<keyword evidence="13" id="KW-1185">Reference proteome</keyword>
<dbReference type="OrthoDB" id="6513151at2759"/>
<evidence type="ECO:0000256" key="3">
    <source>
        <dbReference type="ARBA" id="ARBA00022679"/>
    </source>
</evidence>
<dbReference type="GO" id="GO:0004674">
    <property type="term" value="F:protein serine/threonine kinase activity"/>
    <property type="evidence" value="ECO:0007669"/>
    <property type="project" value="UniProtKB-KW"/>
</dbReference>
<dbReference type="PROSITE" id="PS00107">
    <property type="entry name" value="PROTEIN_KINASE_ATP"/>
    <property type="match status" value="1"/>
</dbReference>
<feature type="compositionally biased region" description="Basic and acidic residues" evidence="10">
    <location>
        <begin position="294"/>
        <end position="311"/>
    </location>
</feature>
<feature type="region of interest" description="Disordered" evidence="10">
    <location>
        <begin position="750"/>
        <end position="778"/>
    </location>
</feature>
<evidence type="ECO:0000313" key="12">
    <source>
        <dbReference type="EMBL" id="RPA72002.1"/>
    </source>
</evidence>
<dbReference type="Gene3D" id="1.10.510.10">
    <property type="entry name" value="Transferase(Phosphotransferase) domain 1"/>
    <property type="match status" value="1"/>
</dbReference>
<dbReference type="InterPro" id="IPR000719">
    <property type="entry name" value="Prot_kinase_dom"/>
</dbReference>
<dbReference type="Proteomes" id="UP000275078">
    <property type="component" value="Unassembled WGS sequence"/>
</dbReference>
<dbReference type="Gene3D" id="3.30.200.20">
    <property type="entry name" value="Phosphorylase Kinase, domain 1"/>
    <property type="match status" value="1"/>
</dbReference>
<dbReference type="GO" id="GO:0005524">
    <property type="term" value="F:ATP binding"/>
    <property type="evidence" value="ECO:0007669"/>
    <property type="project" value="UniProtKB-UniRule"/>
</dbReference>
<accession>A0A3N4HC81</accession>
<dbReference type="PROSITE" id="PS00108">
    <property type="entry name" value="PROTEIN_KINASE_ST"/>
    <property type="match status" value="1"/>
</dbReference>
<feature type="compositionally biased region" description="Low complexity" evidence="10">
    <location>
        <begin position="9"/>
        <end position="29"/>
    </location>
</feature>
<dbReference type="AlphaFoldDB" id="A0A3N4HC81"/>
<feature type="compositionally biased region" description="Basic and acidic residues" evidence="10">
    <location>
        <begin position="47"/>
        <end position="64"/>
    </location>
</feature>
<dbReference type="PROSITE" id="PS50011">
    <property type="entry name" value="PROTEIN_KINASE_DOM"/>
    <property type="match status" value="1"/>
</dbReference>
<organism evidence="12 13">
    <name type="scientific">Ascobolus immersus RN42</name>
    <dbReference type="NCBI Taxonomy" id="1160509"/>
    <lineage>
        <taxon>Eukaryota</taxon>
        <taxon>Fungi</taxon>
        <taxon>Dikarya</taxon>
        <taxon>Ascomycota</taxon>
        <taxon>Pezizomycotina</taxon>
        <taxon>Pezizomycetes</taxon>
        <taxon>Pezizales</taxon>
        <taxon>Ascobolaceae</taxon>
        <taxon>Ascobolus</taxon>
    </lineage>
</organism>
<dbReference type="PANTHER" id="PTHR24343:SF137">
    <property type="entry name" value="SERINE_THREONINE-PROTEIN KINASE HRK1"/>
    <property type="match status" value="1"/>
</dbReference>
<feature type="region of interest" description="Disordered" evidence="10">
    <location>
        <begin position="125"/>
        <end position="404"/>
    </location>
</feature>
<feature type="region of interest" description="Disordered" evidence="10">
    <location>
        <begin position="1"/>
        <end position="67"/>
    </location>
</feature>
<proteinExistence type="predicted"/>
<keyword evidence="5 12" id="KW-0418">Kinase</keyword>
<feature type="compositionally biased region" description="Polar residues" evidence="10">
    <location>
        <begin position="180"/>
        <end position="202"/>
    </location>
</feature>
<evidence type="ECO:0000256" key="9">
    <source>
        <dbReference type="PROSITE-ProRule" id="PRU10141"/>
    </source>
</evidence>
<dbReference type="EC" id="2.7.11.1" evidence="1"/>
<sequence>MPAAASDGQTRPLQRQQQLREQQDQQQHQNPSHHDSSRHFNSSSPDHQVRFKDTPDEIDAERSPSKLFNHLQVHDGTATATASTDQIGATLTSPIINHNHAQKTQQDGSDLLHDRLAQQLNLADTRLHPGAAGQRRQKSAMHSPPLTPAHTQGSDKGLGMANKSRSTELLAQKMREPVTVTPQTSRSRSNGNLHSTADSSRAASPHHGVQPKIITTGPTEEPHHSPSRPLFSLGPSESLSGSAEASPVTSNNALDSAPPTPVYGRSQSHPVTPIGEDDDPYARSRRLPPTKNPSEIEPRFRFSAKKSRDNLRSSSPSGKRSHSHFSLSSLARGHANSSSTSLSSKSHSSMTELKRFFKGGRRTDNLLPPSSRPTTPASSASSTKSFKSTYSLDPPTSSLHKTYGRPLRTLGSGAGGSVRLVRHPTTSALVAIKEFRPRHTYESPRAYAKKVTAEFCIGSTLSHPNIIHTLDIVQEKGRWYEVMEYCPYDLFATVMTGKMTKDEVHCAFLQVLSGVSYLHGMGLAHRDLKLDNVVINQHGILKIIDFGSASVFRYPFENDIVEATGIVGSDPYLAPEVCDNITYDPQPADIWSLAIIFCCMSLRRFPWKAPRPSDHSFKLFSSPQTPGCPRYEKGQLVVEDENEERGGISRKNTGGLDMDEGSRNNPPPGAVSGSGQAPAIKGPWRLLRLLPRESRAVIAWMLELDPKKRASLDDVWRDAWISRVPYCREEEYEEGGEKKVRVVNGGHMHVLEGQQVQPEDAGKKEGKEKGGKEKKEKH</sequence>
<evidence type="ECO:0000256" key="6">
    <source>
        <dbReference type="ARBA" id="ARBA00022840"/>
    </source>
</evidence>
<reference evidence="12 13" key="1">
    <citation type="journal article" date="2018" name="Nat. Ecol. Evol.">
        <title>Pezizomycetes genomes reveal the molecular basis of ectomycorrhizal truffle lifestyle.</title>
        <authorList>
            <person name="Murat C."/>
            <person name="Payen T."/>
            <person name="Noel B."/>
            <person name="Kuo A."/>
            <person name="Morin E."/>
            <person name="Chen J."/>
            <person name="Kohler A."/>
            <person name="Krizsan K."/>
            <person name="Balestrini R."/>
            <person name="Da Silva C."/>
            <person name="Montanini B."/>
            <person name="Hainaut M."/>
            <person name="Levati E."/>
            <person name="Barry K.W."/>
            <person name="Belfiori B."/>
            <person name="Cichocki N."/>
            <person name="Clum A."/>
            <person name="Dockter R.B."/>
            <person name="Fauchery L."/>
            <person name="Guy J."/>
            <person name="Iotti M."/>
            <person name="Le Tacon F."/>
            <person name="Lindquist E.A."/>
            <person name="Lipzen A."/>
            <person name="Malagnac F."/>
            <person name="Mello A."/>
            <person name="Molinier V."/>
            <person name="Miyauchi S."/>
            <person name="Poulain J."/>
            <person name="Riccioni C."/>
            <person name="Rubini A."/>
            <person name="Sitrit Y."/>
            <person name="Splivallo R."/>
            <person name="Traeger S."/>
            <person name="Wang M."/>
            <person name="Zifcakova L."/>
            <person name="Wipf D."/>
            <person name="Zambonelli A."/>
            <person name="Paolocci F."/>
            <person name="Nowrousian M."/>
            <person name="Ottonello S."/>
            <person name="Baldrian P."/>
            <person name="Spatafora J.W."/>
            <person name="Henrissat B."/>
            <person name="Nagy L.G."/>
            <person name="Aury J.M."/>
            <person name="Wincker P."/>
            <person name="Grigoriev I.V."/>
            <person name="Bonfante P."/>
            <person name="Martin F.M."/>
        </authorList>
    </citation>
    <scope>NUCLEOTIDE SEQUENCE [LARGE SCALE GENOMIC DNA]</scope>
    <source>
        <strain evidence="12 13">RN42</strain>
    </source>
</reference>
<keyword evidence="6 9" id="KW-0067">ATP-binding</keyword>
<dbReference type="InterPro" id="IPR017441">
    <property type="entry name" value="Protein_kinase_ATP_BS"/>
</dbReference>
<comment type="catalytic activity">
    <reaction evidence="7">
        <text>L-threonyl-[protein] + ATP = O-phospho-L-threonyl-[protein] + ADP + H(+)</text>
        <dbReference type="Rhea" id="RHEA:46608"/>
        <dbReference type="Rhea" id="RHEA-COMP:11060"/>
        <dbReference type="Rhea" id="RHEA-COMP:11605"/>
        <dbReference type="ChEBI" id="CHEBI:15378"/>
        <dbReference type="ChEBI" id="CHEBI:30013"/>
        <dbReference type="ChEBI" id="CHEBI:30616"/>
        <dbReference type="ChEBI" id="CHEBI:61977"/>
        <dbReference type="ChEBI" id="CHEBI:456216"/>
        <dbReference type="EC" id="2.7.11.1"/>
    </reaction>
</comment>
<dbReference type="SMART" id="SM00220">
    <property type="entry name" value="S_TKc"/>
    <property type="match status" value="1"/>
</dbReference>
<feature type="region of interest" description="Disordered" evidence="10">
    <location>
        <begin position="639"/>
        <end position="677"/>
    </location>
</feature>
<keyword evidence="4 9" id="KW-0547">Nucleotide-binding</keyword>
<evidence type="ECO:0000313" key="13">
    <source>
        <dbReference type="Proteomes" id="UP000275078"/>
    </source>
</evidence>